<feature type="region of interest" description="Disordered" evidence="1">
    <location>
        <begin position="146"/>
        <end position="179"/>
    </location>
</feature>
<sequence>MVMPVSLFPQSSPDSRRRGTDHVASPPGDCLSRRGGGGNDVQAHHHWPNGDWLRAGIAPEGDESMLRRLLPAAGIWDDGHGHAVSTAAASKLVSLPAPVSSFPALRPLPRVATPASRRSASAHACMFRYFHSSPHPTRLRALPPVRGLRHGPTSSTAPPGTLIDSTAAPQTPKRRNVPPTPAMEVEAAAAAAAAADARAAPQLRRAKFARIARREVSLVRAPGVPESRLGARCRQTVSTMRVARFESHGRVPIKYIKYMYCTNRRRVSGERYSCSG</sequence>
<dbReference type="EMBL" id="ML992662">
    <property type="protein sequence ID" value="KAF2217470.1"/>
    <property type="molecule type" value="Genomic_DNA"/>
</dbReference>
<protein>
    <submittedName>
        <fullName evidence="2">Uncharacterized protein</fullName>
    </submittedName>
</protein>
<gene>
    <name evidence="2" type="ORF">CERZMDRAFT_80220</name>
</gene>
<organism evidence="2 3">
    <name type="scientific">Cercospora zeae-maydis SCOH1-5</name>
    <dbReference type="NCBI Taxonomy" id="717836"/>
    <lineage>
        <taxon>Eukaryota</taxon>
        <taxon>Fungi</taxon>
        <taxon>Dikarya</taxon>
        <taxon>Ascomycota</taxon>
        <taxon>Pezizomycotina</taxon>
        <taxon>Dothideomycetes</taxon>
        <taxon>Dothideomycetidae</taxon>
        <taxon>Mycosphaerellales</taxon>
        <taxon>Mycosphaerellaceae</taxon>
        <taxon>Cercospora</taxon>
    </lineage>
</organism>
<reference evidence="2" key="1">
    <citation type="journal article" date="2020" name="Stud. Mycol.">
        <title>101 Dothideomycetes genomes: a test case for predicting lifestyles and emergence of pathogens.</title>
        <authorList>
            <person name="Haridas S."/>
            <person name="Albert R."/>
            <person name="Binder M."/>
            <person name="Bloem J."/>
            <person name="Labutti K."/>
            <person name="Salamov A."/>
            <person name="Andreopoulos B."/>
            <person name="Baker S."/>
            <person name="Barry K."/>
            <person name="Bills G."/>
            <person name="Bluhm B."/>
            <person name="Cannon C."/>
            <person name="Castanera R."/>
            <person name="Culley D."/>
            <person name="Daum C."/>
            <person name="Ezra D."/>
            <person name="Gonzalez J."/>
            <person name="Henrissat B."/>
            <person name="Kuo A."/>
            <person name="Liang C."/>
            <person name="Lipzen A."/>
            <person name="Lutzoni F."/>
            <person name="Magnuson J."/>
            <person name="Mondo S."/>
            <person name="Nolan M."/>
            <person name="Ohm R."/>
            <person name="Pangilinan J."/>
            <person name="Park H.-J."/>
            <person name="Ramirez L."/>
            <person name="Alfaro M."/>
            <person name="Sun H."/>
            <person name="Tritt A."/>
            <person name="Yoshinaga Y."/>
            <person name="Zwiers L.-H."/>
            <person name="Turgeon B."/>
            <person name="Goodwin S."/>
            <person name="Spatafora J."/>
            <person name="Crous P."/>
            <person name="Grigoriev I."/>
        </authorList>
    </citation>
    <scope>NUCLEOTIDE SEQUENCE</scope>
    <source>
        <strain evidence="2">SCOH1-5</strain>
    </source>
</reference>
<dbReference type="AlphaFoldDB" id="A0A6A6FW56"/>
<evidence type="ECO:0000256" key="1">
    <source>
        <dbReference type="SAM" id="MobiDB-lite"/>
    </source>
</evidence>
<feature type="region of interest" description="Disordered" evidence="1">
    <location>
        <begin position="1"/>
        <end position="45"/>
    </location>
</feature>
<keyword evidence="3" id="KW-1185">Reference proteome</keyword>
<dbReference type="Proteomes" id="UP000799539">
    <property type="component" value="Unassembled WGS sequence"/>
</dbReference>
<name>A0A6A6FW56_9PEZI</name>
<feature type="compositionally biased region" description="Polar residues" evidence="1">
    <location>
        <begin position="152"/>
        <end position="169"/>
    </location>
</feature>
<proteinExistence type="predicted"/>
<accession>A0A6A6FW56</accession>
<evidence type="ECO:0000313" key="3">
    <source>
        <dbReference type="Proteomes" id="UP000799539"/>
    </source>
</evidence>
<evidence type="ECO:0000313" key="2">
    <source>
        <dbReference type="EMBL" id="KAF2217470.1"/>
    </source>
</evidence>